<evidence type="ECO:0000313" key="3">
    <source>
        <dbReference type="Proteomes" id="UP000267821"/>
    </source>
</evidence>
<feature type="compositionally biased region" description="Gly residues" evidence="1">
    <location>
        <begin position="92"/>
        <end position="101"/>
    </location>
</feature>
<feature type="region of interest" description="Disordered" evidence="1">
    <location>
        <begin position="88"/>
        <end position="147"/>
    </location>
</feature>
<feature type="region of interest" description="Disordered" evidence="1">
    <location>
        <begin position="1"/>
        <end position="29"/>
    </location>
</feature>
<evidence type="ECO:0000313" key="2">
    <source>
        <dbReference type="EMBL" id="RPB18243.1"/>
    </source>
</evidence>
<protein>
    <submittedName>
        <fullName evidence="2">Uncharacterized protein</fullName>
    </submittedName>
</protein>
<dbReference type="InParanoid" id="A0A3N4L5V9"/>
<feature type="compositionally biased region" description="Acidic residues" evidence="1">
    <location>
        <begin position="123"/>
        <end position="147"/>
    </location>
</feature>
<gene>
    <name evidence="2" type="ORF">L211DRAFT_854310</name>
</gene>
<dbReference type="AlphaFoldDB" id="A0A3N4L5V9"/>
<dbReference type="EMBL" id="ML121656">
    <property type="protein sequence ID" value="RPB18243.1"/>
    <property type="molecule type" value="Genomic_DNA"/>
</dbReference>
<accession>A0A3N4L5V9</accession>
<dbReference type="Proteomes" id="UP000267821">
    <property type="component" value="Unassembled WGS sequence"/>
</dbReference>
<reference evidence="2 3" key="1">
    <citation type="journal article" date="2018" name="Nat. Ecol. Evol.">
        <title>Pezizomycetes genomes reveal the molecular basis of ectomycorrhizal truffle lifestyle.</title>
        <authorList>
            <person name="Murat C."/>
            <person name="Payen T."/>
            <person name="Noel B."/>
            <person name="Kuo A."/>
            <person name="Morin E."/>
            <person name="Chen J."/>
            <person name="Kohler A."/>
            <person name="Krizsan K."/>
            <person name="Balestrini R."/>
            <person name="Da Silva C."/>
            <person name="Montanini B."/>
            <person name="Hainaut M."/>
            <person name="Levati E."/>
            <person name="Barry K.W."/>
            <person name="Belfiori B."/>
            <person name="Cichocki N."/>
            <person name="Clum A."/>
            <person name="Dockter R.B."/>
            <person name="Fauchery L."/>
            <person name="Guy J."/>
            <person name="Iotti M."/>
            <person name="Le Tacon F."/>
            <person name="Lindquist E.A."/>
            <person name="Lipzen A."/>
            <person name="Malagnac F."/>
            <person name="Mello A."/>
            <person name="Molinier V."/>
            <person name="Miyauchi S."/>
            <person name="Poulain J."/>
            <person name="Riccioni C."/>
            <person name="Rubini A."/>
            <person name="Sitrit Y."/>
            <person name="Splivallo R."/>
            <person name="Traeger S."/>
            <person name="Wang M."/>
            <person name="Zifcakova L."/>
            <person name="Wipf D."/>
            <person name="Zambonelli A."/>
            <person name="Paolocci F."/>
            <person name="Nowrousian M."/>
            <person name="Ottonello S."/>
            <person name="Baldrian P."/>
            <person name="Spatafora J.W."/>
            <person name="Henrissat B."/>
            <person name="Nagy L.G."/>
            <person name="Aury J.M."/>
            <person name="Wincker P."/>
            <person name="Grigoriev I.V."/>
            <person name="Bonfante P."/>
            <person name="Martin F.M."/>
        </authorList>
    </citation>
    <scope>NUCLEOTIDE SEQUENCE [LARGE SCALE GENOMIC DNA]</scope>
    <source>
        <strain evidence="2 3">ATCC MYA-4762</strain>
    </source>
</reference>
<keyword evidence="3" id="KW-1185">Reference proteome</keyword>
<name>A0A3N4L5V9_9PEZI</name>
<evidence type="ECO:0000256" key="1">
    <source>
        <dbReference type="SAM" id="MobiDB-lite"/>
    </source>
</evidence>
<organism evidence="2 3">
    <name type="scientific">Terfezia boudieri ATCC MYA-4762</name>
    <dbReference type="NCBI Taxonomy" id="1051890"/>
    <lineage>
        <taxon>Eukaryota</taxon>
        <taxon>Fungi</taxon>
        <taxon>Dikarya</taxon>
        <taxon>Ascomycota</taxon>
        <taxon>Pezizomycotina</taxon>
        <taxon>Pezizomycetes</taxon>
        <taxon>Pezizales</taxon>
        <taxon>Pezizaceae</taxon>
        <taxon>Terfezia</taxon>
    </lineage>
</organism>
<proteinExistence type="predicted"/>
<sequence>MSDQRLLAPKNIKTRSGTGSAGGGKGFVRPQVIQTLRKVVDDEEEEGAPTYIKTKIGTGSVGAVMNFEENDEEEEEAPAYIKAKSRRRYVGGSKGPMGGQGSSRSKEMVKMSAVKITRVHREEEDEEEEEVAADEEGQEEEVEENKV</sequence>